<dbReference type="InterPro" id="IPR009100">
    <property type="entry name" value="AcylCoA_DH/oxidase_NM_dom_sf"/>
</dbReference>
<dbReference type="InterPro" id="IPR006091">
    <property type="entry name" value="Acyl-CoA_Oxase/DH_mid-dom"/>
</dbReference>
<feature type="domain" description="Acyl-CoA dehydrogenase/oxidase C-terminal" evidence="7">
    <location>
        <begin position="231"/>
        <end position="387"/>
    </location>
</feature>
<evidence type="ECO:0000259" key="9">
    <source>
        <dbReference type="Pfam" id="PF02771"/>
    </source>
</evidence>
<evidence type="ECO:0000259" key="8">
    <source>
        <dbReference type="Pfam" id="PF02770"/>
    </source>
</evidence>
<keyword evidence="4 6" id="KW-0274">FAD</keyword>
<dbReference type="SUPFAM" id="SSF56645">
    <property type="entry name" value="Acyl-CoA dehydrogenase NM domain-like"/>
    <property type="match status" value="1"/>
</dbReference>
<sequence>MDLKYSAEYEAFREEVKAFLENNWPLKGEEAKLRRHQQQALFRQRAVEVGYLYRSVPRQFGGSEQPADVLKGQIIREEFGRVRAPVELPGVGTAMLVPTLLQCGSDWQKEYFIPKTLSGEYLWAQGYSEPNAGSDLASVKTRAELKDGKWLINGQKIWSTLAQYARFMFVMVRSEPNAEPRHAGLSYILVDLKQPGVTIRPLKQITGGEEFCEVFFDNAETPEDWIVGKPGEGWAVSKATLSHERSALGGASGSVSLFEKLVALAKSVEINGEPAIVDPTIRRRLAVLDGYVSSHLYSSYRQLSMSVNQQDPGLVTSMNKLISTNIGHDVARLARDLIGDDLMLSPPQDRKKEDGNEKWINQFIGSLGIAIAGGTSNIQRNVIAERGLGLPRE</sequence>
<dbReference type="Pfam" id="PF02770">
    <property type="entry name" value="Acyl-CoA_dh_M"/>
    <property type="match status" value="1"/>
</dbReference>
<dbReference type="InterPro" id="IPR046373">
    <property type="entry name" value="Acyl-CoA_Oxase/DH_mid-dom_sf"/>
</dbReference>
<dbReference type="SUPFAM" id="SSF47203">
    <property type="entry name" value="Acyl-CoA dehydrogenase C-terminal domain-like"/>
    <property type="match status" value="1"/>
</dbReference>
<dbReference type="PANTHER" id="PTHR43292:SF3">
    <property type="entry name" value="ACYL-COA DEHYDROGENASE FADE29"/>
    <property type="match status" value="1"/>
</dbReference>
<keyword evidence="11" id="KW-1185">Reference proteome</keyword>
<evidence type="ECO:0000256" key="3">
    <source>
        <dbReference type="ARBA" id="ARBA00022630"/>
    </source>
</evidence>
<evidence type="ECO:0000256" key="4">
    <source>
        <dbReference type="ARBA" id="ARBA00022827"/>
    </source>
</evidence>
<dbReference type="InterPro" id="IPR009075">
    <property type="entry name" value="AcylCo_DH/oxidase_C"/>
</dbReference>
<evidence type="ECO:0000313" key="10">
    <source>
        <dbReference type="EMBL" id="NKI15970.1"/>
    </source>
</evidence>
<comment type="similarity">
    <text evidence="2 6">Belongs to the acyl-CoA dehydrogenase family.</text>
</comment>
<dbReference type="Gene3D" id="1.10.540.10">
    <property type="entry name" value="Acyl-CoA dehydrogenase/oxidase, N-terminal domain"/>
    <property type="match status" value="1"/>
</dbReference>
<evidence type="ECO:0000256" key="1">
    <source>
        <dbReference type="ARBA" id="ARBA00001974"/>
    </source>
</evidence>
<dbReference type="PANTHER" id="PTHR43292">
    <property type="entry name" value="ACYL-COA DEHYDROGENASE"/>
    <property type="match status" value="1"/>
</dbReference>
<evidence type="ECO:0000313" key="11">
    <source>
        <dbReference type="Proteomes" id="UP000765845"/>
    </source>
</evidence>
<evidence type="ECO:0000259" key="7">
    <source>
        <dbReference type="Pfam" id="PF00441"/>
    </source>
</evidence>
<dbReference type="EMBL" id="JAAWWK010000001">
    <property type="protein sequence ID" value="NKI15970.1"/>
    <property type="molecule type" value="Genomic_DNA"/>
</dbReference>
<protein>
    <submittedName>
        <fullName evidence="10">Acyl-CoA dehydrogenase</fullName>
    </submittedName>
</protein>
<dbReference type="InterPro" id="IPR052161">
    <property type="entry name" value="Mycobact_Acyl-CoA_DH"/>
</dbReference>
<comment type="caution">
    <text evidence="10">The sequence shown here is derived from an EMBL/GenBank/DDBJ whole genome shotgun (WGS) entry which is preliminary data.</text>
</comment>
<feature type="domain" description="Acyl-CoA oxidase/dehydrogenase middle" evidence="8">
    <location>
        <begin position="124"/>
        <end position="218"/>
    </location>
</feature>
<evidence type="ECO:0000256" key="2">
    <source>
        <dbReference type="ARBA" id="ARBA00009347"/>
    </source>
</evidence>
<name>A0ABX1G9Y6_9GAMM</name>
<dbReference type="Gene3D" id="1.20.140.10">
    <property type="entry name" value="Butyryl-CoA Dehydrogenase, subunit A, domain 3"/>
    <property type="match status" value="1"/>
</dbReference>
<evidence type="ECO:0000256" key="6">
    <source>
        <dbReference type="RuleBase" id="RU362125"/>
    </source>
</evidence>
<dbReference type="InterPro" id="IPR037069">
    <property type="entry name" value="AcylCoA_DH/ox_N_sf"/>
</dbReference>
<dbReference type="InterPro" id="IPR013786">
    <property type="entry name" value="AcylCoA_DH/ox_N"/>
</dbReference>
<keyword evidence="5 6" id="KW-0560">Oxidoreductase</keyword>
<dbReference type="InterPro" id="IPR036250">
    <property type="entry name" value="AcylCo_DH-like_C"/>
</dbReference>
<gene>
    <name evidence="10" type="ORF">HCU74_00930</name>
</gene>
<dbReference type="Gene3D" id="2.40.110.10">
    <property type="entry name" value="Butyryl-CoA Dehydrogenase, subunit A, domain 2"/>
    <property type="match status" value="1"/>
</dbReference>
<reference evidence="10 11" key="1">
    <citation type="submission" date="2020-04" db="EMBL/GenBank/DDBJ databases">
        <authorList>
            <person name="Yoon J."/>
        </authorList>
    </citation>
    <scope>NUCLEOTIDE SEQUENCE [LARGE SCALE GENOMIC DNA]</scope>
    <source>
        <strain evidence="10 11">KMU-166</strain>
    </source>
</reference>
<organism evidence="10 11">
    <name type="scientific">Spongiibacter thalassae</name>
    <dbReference type="NCBI Taxonomy" id="2721624"/>
    <lineage>
        <taxon>Bacteria</taxon>
        <taxon>Pseudomonadati</taxon>
        <taxon>Pseudomonadota</taxon>
        <taxon>Gammaproteobacteria</taxon>
        <taxon>Cellvibrionales</taxon>
        <taxon>Spongiibacteraceae</taxon>
        <taxon>Spongiibacter</taxon>
    </lineage>
</organism>
<dbReference type="Proteomes" id="UP000765845">
    <property type="component" value="Unassembled WGS sequence"/>
</dbReference>
<evidence type="ECO:0000256" key="5">
    <source>
        <dbReference type="ARBA" id="ARBA00023002"/>
    </source>
</evidence>
<feature type="domain" description="Acyl-CoA dehydrogenase/oxidase N-terminal" evidence="9">
    <location>
        <begin position="7"/>
        <end position="120"/>
    </location>
</feature>
<proteinExistence type="inferred from homology"/>
<keyword evidence="3 6" id="KW-0285">Flavoprotein</keyword>
<comment type="cofactor">
    <cofactor evidence="1 6">
        <name>FAD</name>
        <dbReference type="ChEBI" id="CHEBI:57692"/>
    </cofactor>
</comment>
<dbReference type="Pfam" id="PF00441">
    <property type="entry name" value="Acyl-CoA_dh_1"/>
    <property type="match status" value="1"/>
</dbReference>
<dbReference type="Pfam" id="PF02771">
    <property type="entry name" value="Acyl-CoA_dh_N"/>
    <property type="match status" value="1"/>
</dbReference>
<dbReference type="RefSeq" id="WP_168448519.1">
    <property type="nucleotide sequence ID" value="NZ_JAAWWK010000001.1"/>
</dbReference>
<accession>A0ABX1G9Y6</accession>